<keyword evidence="2" id="KW-1185">Reference proteome</keyword>
<name>A0ABP1RGU6_9HEXA</name>
<accession>A0ABP1RGU6</accession>
<protein>
    <submittedName>
        <fullName evidence="1">Uncharacterized protein</fullName>
    </submittedName>
</protein>
<dbReference type="EMBL" id="CAXLJM020000072">
    <property type="protein sequence ID" value="CAL8127907.1"/>
    <property type="molecule type" value="Genomic_DNA"/>
</dbReference>
<sequence length="199" mass="21801">MDMGEAHTIFKRDATYQGNAAVYYNSTYNTTQQPQPDVSTNYTSNATVYNYSTYNTTQPDVSTYSTYNATVYNNSTYNTTQPYVSNNYTSNATVPYGYYPATNATNYSSVYSPGMSANYTTYNATANSTAPGVTNQNQEVLENALLEILLADSDLLDMMEMSLKNGQLEDGIEVALPSSFSNFGNPSEFDSIASLMSLG</sequence>
<reference evidence="1 2" key="1">
    <citation type="submission" date="2024-08" db="EMBL/GenBank/DDBJ databases">
        <authorList>
            <person name="Cucini C."/>
            <person name="Frati F."/>
        </authorList>
    </citation>
    <scope>NUCLEOTIDE SEQUENCE [LARGE SCALE GENOMIC DNA]</scope>
</reference>
<dbReference type="Proteomes" id="UP001642540">
    <property type="component" value="Unassembled WGS sequence"/>
</dbReference>
<evidence type="ECO:0000313" key="1">
    <source>
        <dbReference type="EMBL" id="CAL8127907.1"/>
    </source>
</evidence>
<organism evidence="1 2">
    <name type="scientific">Orchesella dallaii</name>
    <dbReference type="NCBI Taxonomy" id="48710"/>
    <lineage>
        <taxon>Eukaryota</taxon>
        <taxon>Metazoa</taxon>
        <taxon>Ecdysozoa</taxon>
        <taxon>Arthropoda</taxon>
        <taxon>Hexapoda</taxon>
        <taxon>Collembola</taxon>
        <taxon>Entomobryomorpha</taxon>
        <taxon>Entomobryoidea</taxon>
        <taxon>Orchesellidae</taxon>
        <taxon>Orchesellinae</taxon>
        <taxon>Orchesella</taxon>
    </lineage>
</organism>
<comment type="caution">
    <text evidence="1">The sequence shown here is derived from an EMBL/GenBank/DDBJ whole genome shotgun (WGS) entry which is preliminary data.</text>
</comment>
<proteinExistence type="predicted"/>
<evidence type="ECO:0000313" key="2">
    <source>
        <dbReference type="Proteomes" id="UP001642540"/>
    </source>
</evidence>
<gene>
    <name evidence="1" type="ORF">ODALV1_LOCUS22007</name>
</gene>